<gene>
    <name evidence="1" type="ORF">Cvel_7113</name>
</gene>
<reference evidence="1" key="1">
    <citation type="submission" date="2014-11" db="EMBL/GenBank/DDBJ databases">
        <authorList>
            <person name="Otto D Thomas"/>
            <person name="Naeem Raeece"/>
        </authorList>
    </citation>
    <scope>NUCLEOTIDE SEQUENCE</scope>
</reference>
<sequence>MSPVYICVIVGIVWSGGTTTSTVYRSERGRRRHQLDAAELGNSDREKQELVRRCKVFLDGSPRPDGDPMKTLKETGETRWRLVAGLEAPVRLVELFRQIPGALLLCDGTGVEGVRSEWVGGWVGGWISAIRFSCTAADEFDFHVVANGRQSGGE</sequence>
<proteinExistence type="predicted"/>
<dbReference type="AlphaFoldDB" id="A0A0G4HJM6"/>
<dbReference type="EMBL" id="CDMZ01002886">
    <property type="protein sequence ID" value="CEM44282.1"/>
    <property type="molecule type" value="Genomic_DNA"/>
</dbReference>
<dbReference type="VEuPathDB" id="CryptoDB:Cvel_7113"/>
<evidence type="ECO:0000313" key="1">
    <source>
        <dbReference type="EMBL" id="CEM44282.1"/>
    </source>
</evidence>
<name>A0A0G4HJM6_9ALVE</name>
<accession>A0A0G4HJM6</accession>
<organism evidence="1">
    <name type="scientific">Chromera velia CCMP2878</name>
    <dbReference type="NCBI Taxonomy" id="1169474"/>
    <lineage>
        <taxon>Eukaryota</taxon>
        <taxon>Sar</taxon>
        <taxon>Alveolata</taxon>
        <taxon>Colpodellida</taxon>
        <taxon>Chromeraceae</taxon>
        <taxon>Chromera</taxon>
    </lineage>
</organism>
<protein>
    <submittedName>
        <fullName evidence="1">Uncharacterized protein</fullName>
    </submittedName>
</protein>